<dbReference type="InterPro" id="IPR027417">
    <property type="entry name" value="P-loop_NTPase"/>
</dbReference>
<dbReference type="Pfam" id="PF03237">
    <property type="entry name" value="Terminase_6N"/>
    <property type="match status" value="1"/>
</dbReference>
<dbReference type="EMBL" id="JAUTWS010000046">
    <property type="protein sequence ID" value="MDO9712367.1"/>
    <property type="molecule type" value="Genomic_DNA"/>
</dbReference>
<evidence type="ECO:0000313" key="3">
    <source>
        <dbReference type="EMBL" id="MDO9712367.1"/>
    </source>
</evidence>
<proteinExistence type="predicted"/>
<dbReference type="Pfam" id="PF17289">
    <property type="entry name" value="Terminase_6C"/>
    <property type="match status" value="1"/>
</dbReference>
<gene>
    <name evidence="3" type="primary">terL</name>
    <name evidence="3" type="ORF">Q7A36_28755</name>
</gene>
<evidence type="ECO:0000259" key="2">
    <source>
        <dbReference type="Pfam" id="PF17289"/>
    </source>
</evidence>
<reference evidence="3 4" key="1">
    <citation type="submission" date="2023-08" db="EMBL/GenBank/DDBJ databases">
        <title>The draft genome sequence of Paracraurococcus sp. LOR1-02.</title>
        <authorList>
            <person name="Kingkaew E."/>
            <person name="Tanasupawat S."/>
        </authorList>
    </citation>
    <scope>NUCLEOTIDE SEQUENCE [LARGE SCALE GENOMIC DNA]</scope>
    <source>
        <strain evidence="3 4">LOR1-02</strain>
    </source>
</reference>
<sequence>MELARRRAARTDLLAFTGYTNPSYRPGAMHRRIAEALERVERGECRRLLIFAPPRHGKSELVSRRFPAWALGRNPHRQFISASYGQDLASDFGRDVRNLVASAEFAALFPGVGLAEDSGSKARWHTNQGGSYVAAGVGTAITGRGADILSIDDPTKDRADAESPVVREGVWSWFTSTAFTRLMPNGAVIVTQTRWHADDLSGRLLDQMAAGGERWEVLNLPALDDAGEALWPERYSAEALAGIREAIGPRDWAALYLQSPVVAEGAVFDVDAIKVCDIPPAPGRGTWIRAWDLAATAAPNGRSPDWTAGLLLHQAPDNRLTVCDIVRLRAGPEGVERAIVETAKRDGGGVLISLPVDPGAAGKTVAEYFVRQLLGYTVQTSRETGSKTTRAMPIASQANGGNLAIVRAPWNRAFLEELRAFPNGQHDDQADALSRAFAEMAVPTFDASYSWVG</sequence>
<feature type="domain" description="Terminase large subunit gp17-like C-terminal" evidence="2">
    <location>
        <begin position="290"/>
        <end position="438"/>
    </location>
</feature>
<dbReference type="NCBIfam" id="TIGR01630">
    <property type="entry name" value="psiM2_ORF9"/>
    <property type="match status" value="1"/>
</dbReference>
<protein>
    <submittedName>
        <fullName evidence="3">Phage terminase large subunit</fullName>
    </submittedName>
</protein>
<keyword evidence="4" id="KW-1185">Reference proteome</keyword>
<dbReference type="InterPro" id="IPR035421">
    <property type="entry name" value="Terminase_6C"/>
</dbReference>
<organism evidence="3 4">
    <name type="scientific">Paracraurococcus lichenis</name>
    <dbReference type="NCBI Taxonomy" id="3064888"/>
    <lineage>
        <taxon>Bacteria</taxon>
        <taxon>Pseudomonadati</taxon>
        <taxon>Pseudomonadota</taxon>
        <taxon>Alphaproteobacteria</taxon>
        <taxon>Acetobacterales</taxon>
        <taxon>Roseomonadaceae</taxon>
        <taxon>Paracraurococcus</taxon>
    </lineage>
</organism>
<keyword evidence="1" id="KW-1188">Viral release from host cell</keyword>
<name>A0ABT9E834_9PROT</name>
<dbReference type="Gene3D" id="3.40.50.300">
    <property type="entry name" value="P-loop containing nucleotide triphosphate hydrolases"/>
    <property type="match status" value="1"/>
</dbReference>
<dbReference type="InterPro" id="IPR006517">
    <property type="entry name" value="Phage_terminase_lsu-like_C"/>
</dbReference>
<dbReference type="RefSeq" id="WP_305107222.1">
    <property type="nucleotide sequence ID" value="NZ_JAUTWS010000046.1"/>
</dbReference>
<evidence type="ECO:0000256" key="1">
    <source>
        <dbReference type="ARBA" id="ARBA00022612"/>
    </source>
</evidence>
<dbReference type="Proteomes" id="UP001243009">
    <property type="component" value="Unassembled WGS sequence"/>
</dbReference>
<accession>A0ABT9E834</accession>
<comment type="caution">
    <text evidence="3">The sequence shown here is derived from an EMBL/GenBank/DDBJ whole genome shotgun (WGS) entry which is preliminary data.</text>
</comment>
<evidence type="ECO:0000313" key="4">
    <source>
        <dbReference type="Proteomes" id="UP001243009"/>
    </source>
</evidence>